<name>A0ABP4WR62_9MICO</name>
<evidence type="ECO:0000313" key="2">
    <source>
        <dbReference type="EMBL" id="GAA1757379.1"/>
    </source>
</evidence>
<evidence type="ECO:0000256" key="1">
    <source>
        <dbReference type="SAM" id="Phobius"/>
    </source>
</evidence>
<dbReference type="RefSeq" id="WP_344064552.1">
    <property type="nucleotide sequence ID" value="NZ_BAAAPN010000041.1"/>
</dbReference>
<keyword evidence="1" id="KW-1133">Transmembrane helix</keyword>
<dbReference type="Proteomes" id="UP001501475">
    <property type="component" value="Unassembled WGS sequence"/>
</dbReference>
<comment type="caution">
    <text evidence="2">The sequence shown here is derived from an EMBL/GenBank/DDBJ whole genome shotgun (WGS) entry which is preliminary data.</text>
</comment>
<dbReference type="EMBL" id="BAAAPN010000041">
    <property type="protein sequence ID" value="GAA1757379.1"/>
    <property type="molecule type" value="Genomic_DNA"/>
</dbReference>
<protein>
    <submittedName>
        <fullName evidence="2">Uncharacterized protein</fullName>
    </submittedName>
</protein>
<reference evidence="3" key="1">
    <citation type="journal article" date="2019" name="Int. J. Syst. Evol. Microbiol.">
        <title>The Global Catalogue of Microorganisms (GCM) 10K type strain sequencing project: providing services to taxonomists for standard genome sequencing and annotation.</title>
        <authorList>
            <consortium name="The Broad Institute Genomics Platform"/>
            <consortium name="The Broad Institute Genome Sequencing Center for Infectious Disease"/>
            <person name="Wu L."/>
            <person name="Ma J."/>
        </authorList>
    </citation>
    <scope>NUCLEOTIDE SEQUENCE [LARGE SCALE GENOMIC DNA]</scope>
    <source>
        <strain evidence="3">JCM 15591</strain>
    </source>
</reference>
<feature type="transmembrane region" description="Helical" evidence="1">
    <location>
        <begin position="36"/>
        <end position="53"/>
    </location>
</feature>
<keyword evidence="1" id="KW-0472">Membrane</keyword>
<proteinExistence type="predicted"/>
<keyword evidence="1" id="KW-0812">Transmembrane</keyword>
<evidence type="ECO:0000313" key="3">
    <source>
        <dbReference type="Proteomes" id="UP001501475"/>
    </source>
</evidence>
<gene>
    <name evidence="2" type="ORF">GCM10009810_16050</name>
</gene>
<organism evidence="2 3">
    <name type="scientific">Nostocoides vanveenii</name>
    <dbReference type="NCBI Taxonomy" id="330835"/>
    <lineage>
        <taxon>Bacteria</taxon>
        <taxon>Bacillati</taxon>
        <taxon>Actinomycetota</taxon>
        <taxon>Actinomycetes</taxon>
        <taxon>Micrococcales</taxon>
        <taxon>Intrasporangiaceae</taxon>
        <taxon>Nostocoides</taxon>
    </lineage>
</organism>
<keyword evidence="3" id="KW-1185">Reference proteome</keyword>
<sequence>MVRPAHGPGGLDLLVSAGALLSLGVAVDEWISSTGSATSLGWGVGLVLVLLVANGVRRLAAAHAGALAADIPG</sequence>
<accession>A0ABP4WR62</accession>